<feature type="transmembrane region" description="Helical" evidence="16">
    <location>
        <begin position="89"/>
        <end position="108"/>
    </location>
</feature>
<evidence type="ECO:0000256" key="12">
    <source>
        <dbReference type="ARBA" id="ARBA00044668"/>
    </source>
</evidence>
<feature type="domain" description="Major facilitator superfamily (MFS) profile" evidence="17">
    <location>
        <begin position="20"/>
        <end position="509"/>
    </location>
</feature>
<feature type="transmembrane region" description="Helical" evidence="16">
    <location>
        <begin position="454"/>
        <end position="475"/>
    </location>
</feature>
<evidence type="ECO:0000256" key="6">
    <source>
        <dbReference type="ARBA" id="ARBA00022989"/>
    </source>
</evidence>
<evidence type="ECO:0000256" key="14">
    <source>
        <dbReference type="ARBA" id="ARBA00044780"/>
    </source>
</evidence>
<dbReference type="VEuPathDB" id="FungiDB:AeMF1_001089"/>
<evidence type="ECO:0000256" key="3">
    <source>
        <dbReference type="ARBA" id="ARBA00011738"/>
    </source>
</evidence>
<dbReference type="InterPro" id="IPR036259">
    <property type="entry name" value="MFS_trans_sf"/>
</dbReference>
<dbReference type="PRINTS" id="PR00171">
    <property type="entry name" value="SUGRTRNSPORT"/>
</dbReference>
<dbReference type="PANTHER" id="PTHR48020">
    <property type="entry name" value="PROTON MYO-INOSITOL COTRANSPORTER"/>
    <property type="match status" value="1"/>
</dbReference>
<evidence type="ECO:0000259" key="17">
    <source>
        <dbReference type="PROSITE" id="PS50850"/>
    </source>
</evidence>
<feature type="transmembrane region" description="Helical" evidence="16">
    <location>
        <begin position="487"/>
        <end position="505"/>
    </location>
</feature>
<dbReference type="Gene3D" id="1.20.1250.20">
    <property type="entry name" value="MFS general substrate transporter like domains"/>
    <property type="match status" value="2"/>
</dbReference>
<feature type="transmembrane region" description="Helical" evidence="16">
    <location>
        <begin position="419"/>
        <end position="442"/>
    </location>
</feature>
<evidence type="ECO:0000256" key="16">
    <source>
        <dbReference type="SAM" id="Phobius"/>
    </source>
</evidence>
<comment type="catalytic activity">
    <reaction evidence="12">
        <text>D-glucosamine(out) = D-glucosamine(in)</text>
        <dbReference type="Rhea" id="RHEA:78423"/>
        <dbReference type="ChEBI" id="CHEBI:58723"/>
    </reaction>
    <physiologicalReaction direction="left-to-right" evidence="12">
        <dbReference type="Rhea" id="RHEA:78424"/>
    </physiologicalReaction>
</comment>
<comment type="subcellular location">
    <subcellularLocation>
        <location evidence="1">Membrane</location>
        <topology evidence="1">Multi-pass membrane protein</topology>
    </subcellularLocation>
</comment>
<dbReference type="EMBL" id="VJMJ01000137">
    <property type="protein sequence ID" value="KAF0732147.1"/>
    <property type="molecule type" value="Genomic_DNA"/>
</dbReference>
<evidence type="ECO:0000256" key="9">
    <source>
        <dbReference type="ARBA" id="ARBA00044648"/>
    </source>
</evidence>
<evidence type="ECO:0000256" key="1">
    <source>
        <dbReference type="ARBA" id="ARBA00004141"/>
    </source>
</evidence>
<dbReference type="Proteomes" id="UP000481153">
    <property type="component" value="Unassembled WGS sequence"/>
</dbReference>
<feature type="transmembrane region" description="Helical" evidence="16">
    <location>
        <begin position="297"/>
        <end position="318"/>
    </location>
</feature>
<name>A0A6G0WX58_9STRA</name>
<accession>A0A6G0WX58</accession>
<evidence type="ECO:0000256" key="10">
    <source>
        <dbReference type="ARBA" id="ARBA00044656"/>
    </source>
</evidence>
<comment type="caution">
    <text evidence="18">The sequence shown here is derived from an EMBL/GenBank/DDBJ whole genome shotgun (WGS) entry which is preliminary data.</text>
</comment>
<organism evidence="18 19">
    <name type="scientific">Aphanomyces euteiches</name>
    <dbReference type="NCBI Taxonomy" id="100861"/>
    <lineage>
        <taxon>Eukaryota</taxon>
        <taxon>Sar</taxon>
        <taxon>Stramenopiles</taxon>
        <taxon>Oomycota</taxon>
        <taxon>Saprolegniomycetes</taxon>
        <taxon>Saprolegniales</taxon>
        <taxon>Verrucalvaceae</taxon>
        <taxon>Aphanomyces</taxon>
    </lineage>
</organism>
<sequence>MKDGVEVVPTAPSSLYLYLLTCCSCIGGFLFGYDTGVISGALVSLGGSSTGFKLSTFESETVVSAAIIGAIVGAGSGSYGNVLLGRKPMILLSSILFTIGAVCMGLAANVSVLIVGRLIVGLAIGISSMTIPVYIAEASPSERRGTLVSANTLMITGGQFFASVFDGFLSTTPDGWRYMLGLVAIPSSIQFVCFLFLPESPRWLMDKGLEREARDVLSTIRGDANIDFEFALMQEESPHKGSSSPVLWSDFTAPDVWRALLLGCGLQVLQQLVGINTVMYYGATIIQMAGFSDPSTAIWLSAVVAFSNFAFTFVGMALVDRIGRRPLTLYSLLGVALSLLALGGAFFMAEHTSQSLEGVGVCQGIQTCFDCVANAACGYCGGPGTCVPGSPFSPAAGFSCAEYSFQTCPPSASTKWSGVIVGALFVYLACFASGMGCMPWTINAEIYPLHVRSVALGASTTANWVSNLLVSYTFLTVVSVLAPYGAFWLYAAIAVVGLVLLAKFLPETKGVPLEDIALLFRPATHAAYQPLH</sequence>
<keyword evidence="7 16" id="KW-0472">Membrane</keyword>
<evidence type="ECO:0000313" key="18">
    <source>
        <dbReference type="EMBL" id="KAF0732147.1"/>
    </source>
</evidence>
<dbReference type="InterPro" id="IPR050814">
    <property type="entry name" value="Myo-inositol_Transporter"/>
</dbReference>
<dbReference type="PANTHER" id="PTHR48020:SF12">
    <property type="entry name" value="PROTON MYO-INOSITOL COTRANSPORTER"/>
    <property type="match status" value="1"/>
</dbReference>
<feature type="transmembrane region" description="Helical" evidence="16">
    <location>
        <begin position="147"/>
        <end position="169"/>
    </location>
</feature>
<dbReference type="GO" id="GO:0016020">
    <property type="term" value="C:membrane"/>
    <property type="evidence" value="ECO:0007669"/>
    <property type="project" value="UniProtKB-SubCell"/>
</dbReference>
<feature type="transmembrane region" description="Helical" evidence="16">
    <location>
        <begin position="175"/>
        <end position="197"/>
    </location>
</feature>
<evidence type="ECO:0000256" key="7">
    <source>
        <dbReference type="ARBA" id="ARBA00023136"/>
    </source>
</evidence>
<dbReference type="InterPro" id="IPR003663">
    <property type="entry name" value="Sugar/inositol_transpt"/>
</dbReference>
<feature type="transmembrane region" description="Helical" evidence="16">
    <location>
        <begin position="330"/>
        <end position="349"/>
    </location>
</feature>
<comment type="similarity">
    <text evidence="2 15">Belongs to the major facilitator superfamily. Sugar transporter (TC 2.A.1.1) family.</text>
</comment>
<protein>
    <recommendedName>
        <fullName evidence="14">Hexose transporter 1</fullName>
    </recommendedName>
</protein>
<comment type="catalytic activity">
    <reaction evidence="10">
        <text>D-xylose(out) = D-xylose(in)</text>
        <dbReference type="Rhea" id="RHEA:78427"/>
        <dbReference type="ChEBI" id="CHEBI:53455"/>
    </reaction>
    <physiologicalReaction direction="left-to-right" evidence="10">
        <dbReference type="Rhea" id="RHEA:78428"/>
    </physiologicalReaction>
</comment>
<reference evidence="18 19" key="1">
    <citation type="submission" date="2019-07" db="EMBL/GenBank/DDBJ databases">
        <title>Genomics analysis of Aphanomyces spp. identifies a new class of oomycete effector associated with host adaptation.</title>
        <authorList>
            <person name="Gaulin E."/>
        </authorList>
    </citation>
    <scope>NUCLEOTIDE SEQUENCE [LARGE SCALE GENOMIC DNA]</scope>
    <source>
        <strain evidence="18 19">ATCC 201684</strain>
    </source>
</reference>
<dbReference type="AlphaFoldDB" id="A0A6G0WX58"/>
<keyword evidence="19" id="KW-1185">Reference proteome</keyword>
<keyword evidence="5 16" id="KW-0812">Transmembrane</keyword>
<feature type="transmembrane region" description="Helical" evidence="16">
    <location>
        <begin position="15"/>
        <end position="42"/>
    </location>
</feature>
<evidence type="ECO:0000256" key="2">
    <source>
        <dbReference type="ARBA" id="ARBA00010992"/>
    </source>
</evidence>
<feature type="transmembrane region" description="Helical" evidence="16">
    <location>
        <begin position="114"/>
        <end position="135"/>
    </location>
</feature>
<dbReference type="Pfam" id="PF00083">
    <property type="entry name" value="Sugar_tr"/>
    <property type="match status" value="2"/>
</dbReference>
<comment type="catalytic activity">
    <reaction evidence="13">
        <text>D-fructose(out) = D-fructose(in)</text>
        <dbReference type="Rhea" id="RHEA:60372"/>
        <dbReference type="ChEBI" id="CHEBI:37721"/>
    </reaction>
    <physiologicalReaction direction="left-to-right" evidence="13">
        <dbReference type="Rhea" id="RHEA:60373"/>
    </physiologicalReaction>
</comment>
<comment type="catalytic activity">
    <reaction evidence="9">
        <text>D-glucose(out) = D-glucose(in)</text>
        <dbReference type="Rhea" id="RHEA:60376"/>
        <dbReference type="ChEBI" id="CHEBI:4167"/>
    </reaction>
    <physiologicalReaction direction="left-to-right" evidence="9">
        <dbReference type="Rhea" id="RHEA:60377"/>
    </physiologicalReaction>
</comment>
<evidence type="ECO:0000256" key="11">
    <source>
        <dbReference type="ARBA" id="ARBA00044662"/>
    </source>
</evidence>
<dbReference type="InterPro" id="IPR005828">
    <property type="entry name" value="MFS_sugar_transport-like"/>
</dbReference>
<dbReference type="PROSITE" id="PS50850">
    <property type="entry name" value="MFS"/>
    <property type="match status" value="1"/>
</dbReference>
<comment type="catalytic activity">
    <reaction evidence="8">
        <text>D-galactose(in) = D-galactose(out)</text>
        <dbReference type="Rhea" id="RHEA:34915"/>
        <dbReference type="ChEBI" id="CHEBI:4139"/>
    </reaction>
    <physiologicalReaction direction="right-to-left" evidence="8">
        <dbReference type="Rhea" id="RHEA:34917"/>
    </physiologicalReaction>
</comment>
<feature type="transmembrane region" description="Helical" evidence="16">
    <location>
        <begin position="62"/>
        <end position="82"/>
    </location>
</feature>
<keyword evidence="6 16" id="KW-1133">Transmembrane helix</keyword>
<proteinExistence type="inferred from homology"/>
<gene>
    <name evidence="18" type="ORF">Ae201684_010797</name>
</gene>
<evidence type="ECO:0000256" key="5">
    <source>
        <dbReference type="ARBA" id="ARBA00022692"/>
    </source>
</evidence>
<dbReference type="NCBIfam" id="TIGR00879">
    <property type="entry name" value="SP"/>
    <property type="match status" value="1"/>
</dbReference>
<evidence type="ECO:0000313" key="19">
    <source>
        <dbReference type="Proteomes" id="UP000481153"/>
    </source>
</evidence>
<evidence type="ECO:0000256" key="4">
    <source>
        <dbReference type="ARBA" id="ARBA00022448"/>
    </source>
</evidence>
<dbReference type="InterPro" id="IPR020846">
    <property type="entry name" value="MFS_dom"/>
</dbReference>
<comment type="subunit">
    <text evidence="3">Homodimer.</text>
</comment>
<evidence type="ECO:0000256" key="13">
    <source>
        <dbReference type="ARBA" id="ARBA00044710"/>
    </source>
</evidence>
<comment type="catalytic activity">
    <reaction evidence="11">
        <text>D-mannose(out) = D-mannose(in)</text>
        <dbReference type="Rhea" id="RHEA:78391"/>
        <dbReference type="ChEBI" id="CHEBI:4208"/>
    </reaction>
    <physiologicalReaction direction="left-to-right" evidence="11">
        <dbReference type="Rhea" id="RHEA:78392"/>
    </physiologicalReaction>
</comment>
<evidence type="ECO:0000256" key="8">
    <source>
        <dbReference type="ARBA" id="ARBA00044637"/>
    </source>
</evidence>
<evidence type="ECO:0000256" key="15">
    <source>
        <dbReference type="RuleBase" id="RU003346"/>
    </source>
</evidence>
<dbReference type="PROSITE" id="PS00217">
    <property type="entry name" value="SUGAR_TRANSPORT_2"/>
    <property type="match status" value="1"/>
</dbReference>
<dbReference type="GO" id="GO:0022857">
    <property type="term" value="F:transmembrane transporter activity"/>
    <property type="evidence" value="ECO:0007669"/>
    <property type="project" value="InterPro"/>
</dbReference>
<dbReference type="InterPro" id="IPR005829">
    <property type="entry name" value="Sugar_transporter_CS"/>
</dbReference>
<dbReference type="SUPFAM" id="SSF103473">
    <property type="entry name" value="MFS general substrate transporter"/>
    <property type="match status" value="1"/>
</dbReference>
<keyword evidence="4 15" id="KW-0813">Transport</keyword>
<dbReference type="PROSITE" id="PS00216">
    <property type="entry name" value="SUGAR_TRANSPORT_1"/>
    <property type="match status" value="1"/>
</dbReference>